<sequence length="110" mass="13057">MNRRVEIGSDHCLVQMGLITTEKNKEPSKRGIVKKQIKTYKLKDSIARESYYKELNRAEWRKRDTDIKGRWKNLKEKIKEAAERTCGTTKIENRRIKGKLRRRTKHGIST</sequence>
<reference evidence="1" key="1">
    <citation type="submission" date="2019-08" db="EMBL/GenBank/DDBJ databases">
        <title>The genome of the North American firefly Photinus pyralis.</title>
        <authorList>
            <consortium name="Photinus pyralis genome working group"/>
            <person name="Fallon T.R."/>
            <person name="Sander Lower S.E."/>
            <person name="Weng J.-K."/>
        </authorList>
    </citation>
    <scope>NUCLEOTIDE SEQUENCE</scope>
    <source>
        <strain evidence="1">TRF0915ILg1</strain>
        <tissue evidence="1">Whole body</tissue>
    </source>
</reference>
<comment type="caution">
    <text evidence="1">The sequence shown here is derived from an EMBL/GenBank/DDBJ whole genome shotgun (WGS) entry which is preliminary data.</text>
</comment>
<evidence type="ECO:0000313" key="1">
    <source>
        <dbReference type="EMBL" id="KAF2888670.1"/>
    </source>
</evidence>
<gene>
    <name evidence="1" type="ORF">ILUMI_17504</name>
</gene>
<dbReference type="AlphaFoldDB" id="A0A8K0CS58"/>
<proteinExistence type="predicted"/>
<evidence type="ECO:0000313" key="2">
    <source>
        <dbReference type="Proteomes" id="UP000801492"/>
    </source>
</evidence>
<protein>
    <submittedName>
        <fullName evidence="1">Uncharacterized protein</fullName>
    </submittedName>
</protein>
<name>A0A8K0CS58_IGNLU</name>
<dbReference type="Proteomes" id="UP000801492">
    <property type="component" value="Unassembled WGS sequence"/>
</dbReference>
<dbReference type="EMBL" id="VTPC01075010">
    <property type="protein sequence ID" value="KAF2888670.1"/>
    <property type="molecule type" value="Genomic_DNA"/>
</dbReference>
<keyword evidence="2" id="KW-1185">Reference proteome</keyword>
<accession>A0A8K0CS58</accession>
<organism evidence="1 2">
    <name type="scientific">Ignelater luminosus</name>
    <name type="common">Cucubano</name>
    <name type="synonym">Pyrophorus luminosus</name>
    <dbReference type="NCBI Taxonomy" id="2038154"/>
    <lineage>
        <taxon>Eukaryota</taxon>
        <taxon>Metazoa</taxon>
        <taxon>Ecdysozoa</taxon>
        <taxon>Arthropoda</taxon>
        <taxon>Hexapoda</taxon>
        <taxon>Insecta</taxon>
        <taxon>Pterygota</taxon>
        <taxon>Neoptera</taxon>
        <taxon>Endopterygota</taxon>
        <taxon>Coleoptera</taxon>
        <taxon>Polyphaga</taxon>
        <taxon>Elateriformia</taxon>
        <taxon>Elateroidea</taxon>
        <taxon>Elateridae</taxon>
        <taxon>Agrypninae</taxon>
        <taxon>Pyrophorini</taxon>
        <taxon>Ignelater</taxon>
    </lineage>
</organism>